<organism evidence="2 3">
    <name type="scientific">Durio zibethinus</name>
    <name type="common">Durian</name>
    <dbReference type="NCBI Taxonomy" id="66656"/>
    <lineage>
        <taxon>Eukaryota</taxon>
        <taxon>Viridiplantae</taxon>
        <taxon>Streptophyta</taxon>
        <taxon>Embryophyta</taxon>
        <taxon>Tracheophyta</taxon>
        <taxon>Spermatophyta</taxon>
        <taxon>Magnoliopsida</taxon>
        <taxon>eudicotyledons</taxon>
        <taxon>Gunneridae</taxon>
        <taxon>Pentapetalae</taxon>
        <taxon>rosids</taxon>
        <taxon>malvids</taxon>
        <taxon>Malvales</taxon>
        <taxon>Malvaceae</taxon>
        <taxon>Helicteroideae</taxon>
        <taxon>Durio</taxon>
    </lineage>
</organism>
<dbReference type="PANTHER" id="PTHR34199:SF2">
    <property type="entry name" value="NUMOD3 MOTIF FAMILY PROTEIN, EXPRESSED"/>
    <property type="match status" value="1"/>
</dbReference>
<dbReference type="KEGG" id="dzi:111278446"/>
<dbReference type="PANTHER" id="PTHR34199">
    <property type="entry name" value="NUMOD3 MOTIF FAMILY PROTEIN, EXPRESSED"/>
    <property type="match status" value="1"/>
</dbReference>
<dbReference type="AlphaFoldDB" id="A0A6P5WZ46"/>
<keyword evidence="2" id="KW-1185">Reference proteome</keyword>
<sequence length="220" mass="24492">MLASQLCSEYCHCSTLLAKSSRPLESLKSGDSDEEPNERKKLRRMSISKANKGNTPWNKDRKHGAVDKGGNKTCNAESVKMKLVNLGHAQSSKGRKPTPGTQSKQIPSKMKSSDINYSSTSETIIPIERLRLQRRNKPLYRDPMASSKLEMLKNIRAKRVGEESKKTEAVERARLLIVEAEKAVKAPEVAAVKSPVVRASLIESRKLIAEAIQLIESIER</sequence>
<dbReference type="OrthoDB" id="1932555at2759"/>
<proteinExistence type="predicted"/>
<dbReference type="RefSeq" id="XP_022720807.1">
    <property type="nucleotide sequence ID" value="XM_022865072.1"/>
</dbReference>
<evidence type="ECO:0000313" key="3">
    <source>
        <dbReference type="RefSeq" id="XP_022720807.1"/>
    </source>
</evidence>
<reference evidence="3" key="1">
    <citation type="submission" date="2025-08" db="UniProtKB">
        <authorList>
            <consortium name="RefSeq"/>
        </authorList>
    </citation>
    <scope>IDENTIFICATION</scope>
    <source>
        <tissue evidence="3">Fruit stalk</tissue>
    </source>
</reference>
<dbReference type="GeneID" id="111278446"/>
<accession>A0A6P5WZ46</accession>
<feature type="compositionally biased region" description="Polar residues" evidence="1">
    <location>
        <begin position="48"/>
        <end position="57"/>
    </location>
</feature>
<dbReference type="Proteomes" id="UP000515121">
    <property type="component" value="Unplaced"/>
</dbReference>
<feature type="region of interest" description="Disordered" evidence="1">
    <location>
        <begin position="88"/>
        <end position="117"/>
    </location>
</feature>
<protein>
    <submittedName>
        <fullName evidence="3">Uncharacterized protein LOC111278446</fullName>
    </submittedName>
</protein>
<evidence type="ECO:0000313" key="2">
    <source>
        <dbReference type="Proteomes" id="UP000515121"/>
    </source>
</evidence>
<gene>
    <name evidence="3" type="primary">LOC111278446</name>
</gene>
<evidence type="ECO:0000256" key="1">
    <source>
        <dbReference type="SAM" id="MobiDB-lite"/>
    </source>
</evidence>
<feature type="region of interest" description="Disordered" evidence="1">
    <location>
        <begin position="22"/>
        <end position="74"/>
    </location>
</feature>
<name>A0A6P5WZ46_DURZI</name>